<keyword evidence="4 5" id="KW-0472">Membrane</keyword>
<evidence type="ECO:0000256" key="2">
    <source>
        <dbReference type="ARBA" id="ARBA00022692"/>
    </source>
</evidence>
<feature type="transmembrane region" description="Helical" evidence="5">
    <location>
        <begin position="225"/>
        <end position="249"/>
    </location>
</feature>
<name>A0A438N008_EXOME</name>
<protein>
    <recommendedName>
        <fullName evidence="8">Major facilitator superfamily (MFS) profile domain-containing protein</fullName>
    </recommendedName>
</protein>
<feature type="transmembrane region" description="Helical" evidence="5">
    <location>
        <begin position="76"/>
        <end position="98"/>
    </location>
</feature>
<comment type="subcellular location">
    <subcellularLocation>
        <location evidence="1">Membrane</location>
        <topology evidence="1">Multi-pass membrane protein</topology>
    </subcellularLocation>
</comment>
<evidence type="ECO:0000256" key="1">
    <source>
        <dbReference type="ARBA" id="ARBA00004141"/>
    </source>
</evidence>
<dbReference type="SUPFAM" id="SSF103473">
    <property type="entry name" value="MFS general substrate transporter"/>
    <property type="match status" value="1"/>
</dbReference>
<dbReference type="GO" id="GO:0005886">
    <property type="term" value="C:plasma membrane"/>
    <property type="evidence" value="ECO:0007669"/>
    <property type="project" value="TreeGrafter"/>
</dbReference>
<dbReference type="InterPro" id="IPR036259">
    <property type="entry name" value="MFS_trans_sf"/>
</dbReference>
<evidence type="ECO:0000313" key="6">
    <source>
        <dbReference type="EMBL" id="RVX69038.1"/>
    </source>
</evidence>
<dbReference type="InterPro" id="IPR011701">
    <property type="entry name" value="MFS"/>
</dbReference>
<dbReference type="Gene3D" id="1.20.1250.20">
    <property type="entry name" value="MFS general substrate transporter like domains"/>
    <property type="match status" value="1"/>
</dbReference>
<dbReference type="OrthoDB" id="2587356at2759"/>
<reference evidence="6 7" key="1">
    <citation type="submission" date="2017-03" db="EMBL/GenBank/DDBJ databases">
        <title>Genomes of endolithic fungi from Antarctica.</title>
        <authorList>
            <person name="Coleine C."/>
            <person name="Masonjones S."/>
            <person name="Stajich J.E."/>
        </authorList>
    </citation>
    <scope>NUCLEOTIDE SEQUENCE [LARGE SCALE GENOMIC DNA]</scope>
    <source>
        <strain evidence="6 7">CCFEE 6314</strain>
    </source>
</reference>
<feature type="transmembrane region" description="Helical" evidence="5">
    <location>
        <begin position="168"/>
        <end position="191"/>
    </location>
</feature>
<sequence>MTAQAVPTLANGTGCITGLLAPAALITRYGPTSFRTYWYICSAMLALSTLICYFCYNPPARELQQTLTIREKINRLDWIGGGLITLGLISLCIALFWAQNPYPWASAQVLVPLCVSIVVLATFGLYETKYKKDGMLNHRIFSRDWNVAIALAGMAFEGLIYIPKPILMGANFSIGFITYIIVGWCAAWYSYRRKGVRMIVIVGFTSFLIFNICMATATLKSRTSMWGYAIFFGIGLPCVLNGQVSLAQFSAPPELIATTSGLLATFRGVGTCVGAAIYTALYNAKTTNNLPREIAKSVANFDLPVTSLRSLILDLPSGNTHSLAKIPGITPEVIAAATHGLQIAYLKSFRYLWITSAACAAGGMLIALFLKDVTSDFNQKIDAPAESEEALYGDRIKQAVLQA</sequence>
<feature type="transmembrane region" description="Helical" evidence="5">
    <location>
        <begin position="145"/>
        <end position="162"/>
    </location>
</feature>
<evidence type="ECO:0008006" key="8">
    <source>
        <dbReference type="Google" id="ProtNLM"/>
    </source>
</evidence>
<feature type="transmembrane region" description="Helical" evidence="5">
    <location>
        <begin position="104"/>
        <end position="125"/>
    </location>
</feature>
<keyword evidence="2 5" id="KW-0812">Transmembrane</keyword>
<organism evidence="6 7">
    <name type="scientific">Exophiala mesophila</name>
    <name type="common">Black yeast-like fungus</name>
    <dbReference type="NCBI Taxonomy" id="212818"/>
    <lineage>
        <taxon>Eukaryota</taxon>
        <taxon>Fungi</taxon>
        <taxon>Dikarya</taxon>
        <taxon>Ascomycota</taxon>
        <taxon>Pezizomycotina</taxon>
        <taxon>Eurotiomycetes</taxon>
        <taxon>Chaetothyriomycetidae</taxon>
        <taxon>Chaetothyriales</taxon>
        <taxon>Herpotrichiellaceae</taxon>
        <taxon>Exophiala</taxon>
    </lineage>
</organism>
<proteinExistence type="predicted"/>
<gene>
    <name evidence="6" type="ORF">B0A52_06751</name>
</gene>
<dbReference type="VEuPathDB" id="FungiDB:PV10_01711"/>
<dbReference type="Proteomes" id="UP000288859">
    <property type="component" value="Unassembled WGS sequence"/>
</dbReference>
<dbReference type="PANTHER" id="PTHR23501:SF195">
    <property type="entry name" value="PEP5"/>
    <property type="match status" value="1"/>
</dbReference>
<evidence type="ECO:0000256" key="4">
    <source>
        <dbReference type="ARBA" id="ARBA00023136"/>
    </source>
</evidence>
<dbReference type="AlphaFoldDB" id="A0A438N008"/>
<keyword evidence="3 5" id="KW-1133">Transmembrane helix</keyword>
<evidence type="ECO:0000256" key="5">
    <source>
        <dbReference type="SAM" id="Phobius"/>
    </source>
</evidence>
<feature type="transmembrane region" description="Helical" evidence="5">
    <location>
        <begin position="37"/>
        <end position="56"/>
    </location>
</feature>
<evidence type="ECO:0000313" key="7">
    <source>
        <dbReference type="Proteomes" id="UP000288859"/>
    </source>
</evidence>
<feature type="transmembrane region" description="Helical" evidence="5">
    <location>
        <begin position="261"/>
        <end position="281"/>
    </location>
</feature>
<dbReference type="Pfam" id="PF07690">
    <property type="entry name" value="MFS_1"/>
    <property type="match status" value="1"/>
</dbReference>
<dbReference type="EMBL" id="NAJM01000032">
    <property type="protein sequence ID" value="RVX69038.1"/>
    <property type="molecule type" value="Genomic_DNA"/>
</dbReference>
<dbReference type="GO" id="GO:0022857">
    <property type="term" value="F:transmembrane transporter activity"/>
    <property type="evidence" value="ECO:0007669"/>
    <property type="project" value="InterPro"/>
</dbReference>
<dbReference type="PANTHER" id="PTHR23501">
    <property type="entry name" value="MAJOR FACILITATOR SUPERFAMILY"/>
    <property type="match status" value="1"/>
</dbReference>
<comment type="caution">
    <text evidence="6">The sequence shown here is derived from an EMBL/GenBank/DDBJ whole genome shotgun (WGS) entry which is preliminary data.</text>
</comment>
<accession>A0A438N008</accession>
<feature type="transmembrane region" description="Helical" evidence="5">
    <location>
        <begin position="198"/>
        <end position="219"/>
    </location>
</feature>
<feature type="transmembrane region" description="Helical" evidence="5">
    <location>
        <begin position="351"/>
        <end position="370"/>
    </location>
</feature>
<evidence type="ECO:0000256" key="3">
    <source>
        <dbReference type="ARBA" id="ARBA00022989"/>
    </source>
</evidence>